<reference evidence="7 8" key="1">
    <citation type="journal article" date="2016" name="Nat. Commun.">
        <title>Thousands of microbial genomes shed light on interconnected biogeochemical processes in an aquifer system.</title>
        <authorList>
            <person name="Anantharaman K."/>
            <person name="Brown C.T."/>
            <person name="Hug L.A."/>
            <person name="Sharon I."/>
            <person name="Castelle C.J."/>
            <person name="Probst A.J."/>
            <person name="Thomas B.C."/>
            <person name="Singh A."/>
            <person name="Wilkins M.J."/>
            <person name="Karaoz U."/>
            <person name="Brodie E.L."/>
            <person name="Williams K.H."/>
            <person name="Hubbard S.S."/>
            <person name="Banfield J.F."/>
        </authorList>
    </citation>
    <scope>NUCLEOTIDE SEQUENCE [LARGE SCALE GENOMIC DNA]</scope>
</reference>
<evidence type="ECO:0000256" key="5">
    <source>
        <dbReference type="HAMAP-Rule" id="MF_01302"/>
    </source>
</evidence>
<keyword evidence="2 5" id="KW-0689">Ribosomal protein</keyword>
<keyword evidence="5" id="KW-0694">RNA-binding</keyword>
<evidence type="ECO:0000313" key="8">
    <source>
        <dbReference type="Proteomes" id="UP000178448"/>
    </source>
</evidence>
<gene>
    <name evidence="5" type="primary">rpsH</name>
    <name evidence="7" type="ORF">A2Z33_06975</name>
</gene>
<dbReference type="HAMAP" id="MF_01302_B">
    <property type="entry name" value="Ribosomal_uS8_B"/>
    <property type="match status" value="1"/>
</dbReference>
<evidence type="ECO:0000256" key="4">
    <source>
        <dbReference type="ARBA" id="ARBA00035258"/>
    </source>
</evidence>
<protein>
    <recommendedName>
        <fullName evidence="4 5">Small ribosomal subunit protein uS8</fullName>
    </recommendedName>
</protein>
<evidence type="ECO:0000313" key="7">
    <source>
        <dbReference type="EMBL" id="OGG05004.1"/>
    </source>
</evidence>
<dbReference type="FunFam" id="3.30.1490.10:FF:000001">
    <property type="entry name" value="30S ribosomal protein S8"/>
    <property type="match status" value="1"/>
</dbReference>
<dbReference type="InterPro" id="IPR000630">
    <property type="entry name" value="Ribosomal_uS8"/>
</dbReference>
<name>A0A1F5YY50_9BACT</name>
<dbReference type="AlphaFoldDB" id="A0A1F5YY50"/>
<dbReference type="Pfam" id="PF00410">
    <property type="entry name" value="Ribosomal_S8"/>
    <property type="match status" value="1"/>
</dbReference>
<dbReference type="PROSITE" id="PS00053">
    <property type="entry name" value="RIBOSOMAL_S8"/>
    <property type="match status" value="1"/>
</dbReference>
<evidence type="ECO:0000256" key="1">
    <source>
        <dbReference type="ARBA" id="ARBA00006471"/>
    </source>
</evidence>
<dbReference type="PANTHER" id="PTHR11758">
    <property type="entry name" value="40S RIBOSOMAL PROTEIN S15A"/>
    <property type="match status" value="1"/>
</dbReference>
<comment type="function">
    <text evidence="5">One of the primary rRNA binding proteins, it binds directly to 16S rRNA central domain where it helps coordinate assembly of the platform of the 30S subunit.</text>
</comment>
<dbReference type="NCBIfam" id="NF001109">
    <property type="entry name" value="PRK00136.1"/>
    <property type="match status" value="1"/>
</dbReference>
<proteinExistence type="inferred from homology"/>
<dbReference type="EMBL" id="MFJD01000001">
    <property type="protein sequence ID" value="OGG05004.1"/>
    <property type="molecule type" value="Genomic_DNA"/>
</dbReference>
<dbReference type="Gene3D" id="3.30.1370.30">
    <property type="match status" value="1"/>
</dbReference>
<organism evidence="7 8">
    <name type="scientific">Candidatus Gottesmanbacteria bacterium RBG_16_52_11</name>
    <dbReference type="NCBI Taxonomy" id="1798374"/>
    <lineage>
        <taxon>Bacteria</taxon>
        <taxon>Candidatus Gottesmaniibacteriota</taxon>
    </lineage>
</organism>
<dbReference type="InterPro" id="IPR047863">
    <property type="entry name" value="Ribosomal_uS8_CS"/>
</dbReference>
<keyword evidence="5" id="KW-0699">rRNA-binding</keyword>
<dbReference type="GO" id="GO:0006412">
    <property type="term" value="P:translation"/>
    <property type="evidence" value="ECO:0007669"/>
    <property type="project" value="UniProtKB-UniRule"/>
</dbReference>
<dbReference type="GO" id="GO:1990904">
    <property type="term" value="C:ribonucleoprotein complex"/>
    <property type="evidence" value="ECO:0007669"/>
    <property type="project" value="UniProtKB-KW"/>
</dbReference>
<dbReference type="Proteomes" id="UP000178448">
    <property type="component" value="Unassembled WGS sequence"/>
</dbReference>
<dbReference type="STRING" id="1798374.A2Z33_06975"/>
<evidence type="ECO:0000256" key="6">
    <source>
        <dbReference type="RuleBase" id="RU003660"/>
    </source>
</evidence>
<accession>A0A1F5YY50</accession>
<comment type="caution">
    <text evidence="7">The sequence shown here is derived from an EMBL/GenBank/DDBJ whole genome shotgun (WGS) entry which is preliminary data.</text>
</comment>
<comment type="subunit">
    <text evidence="5">Part of the 30S ribosomal subunit. Contacts proteins S5 and S12.</text>
</comment>
<dbReference type="InterPro" id="IPR035987">
    <property type="entry name" value="Ribosomal_uS8_sf"/>
</dbReference>
<sequence length="130" mass="14231">MVNDPIGDMLAQIKNATLAGKSRVVLPHSKLRQRVAEVIRQEGFLESVEKTGTDPKSQLVITLRYNGKEPVITDIKRKSKPGLRVYVNKRSIPRVLSGLGVAIVSTPKGIMTGREAKKLGVGGELVCELW</sequence>
<dbReference type="Gene3D" id="3.30.1490.10">
    <property type="match status" value="1"/>
</dbReference>
<dbReference type="GO" id="GO:0003735">
    <property type="term" value="F:structural constituent of ribosome"/>
    <property type="evidence" value="ECO:0007669"/>
    <property type="project" value="InterPro"/>
</dbReference>
<keyword evidence="3 5" id="KW-0687">Ribonucleoprotein</keyword>
<evidence type="ECO:0000256" key="2">
    <source>
        <dbReference type="ARBA" id="ARBA00022980"/>
    </source>
</evidence>
<dbReference type="GO" id="GO:0005737">
    <property type="term" value="C:cytoplasm"/>
    <property type="evidence" value="ECO:0007669"/>
    <property type="project" value="UniProtKB-ARBA"/>
</dbReference>
<dbReference type="GO" id="GO:0019843">
    <property type="term" value="F:rRNA binding"/>
    <property type="evidence" value="ECO:0007669"/>
    <property type="project" value="UniProtKB-UniRule"/>
</dbReference>
<dbReference type="GO" id="GO:0005840">
    <property type="term" value="C:ribosome"/>
    <property type="evidence" value="ECO:0007669"/>
    <property type="project" value="UniProtKB-KW"/>
</dbReference>
<evidence type="ECO:0000256" key="3">
    <source>
        <dbReference type="ARBA" id="ARBA00023274"/>
    </source>
</evidence>
<comment type="similarity">
    <text evidence="1 5 6">Belongs to the universal ribosomal protein uS8 family.</text>
</comment>
<dbReference type="SUPFAM" id="SSF56047">
    <property type="entry name" value="Ribosomal protein S8"/>
    <property type="match status" value="1"/>
</dbReference>